<protein>
    <submittedName>
        <fullName evidence="1">Uncharacterized protein</fullName>
    </submittedName>
</protein>
<proteinExistence type="predicted"/>
<accession>A0A5C3KQL0</accession>
<gene>
    <name evidence="1" type="ORF">FA15DRAFT_596166</name>
</gene>
<evidence type="ECO:0000313" key="2">
    <source>
        <dbReference type="Proteomes" id="UP000307440"/>
    </source>
</evidence>
<keyword evidence="2" id="KW-1185">Reference proteome</keyword>
<reference evidence="1 2" key="1">
    <citation type="journal article" date="2019" name="Nat. Ecol. Evol.">
        <title>Megaphylogeny resolves global patterns of mushroom evolution.</title>
        <authorList>
            <person name="Varga T."/>
            <person name="Krizsan K."/>
            <person name="Foldi C."/>
            <person name="Dima B."/>
            <person name="Sanchez-Garcia M."/>
            <person name="Sanchez-Ramirez S."/>
            <person name="Szollosi G.J."/>
            <person name="Szarkandi J.G."/>
            <person name="Papp V."/>
            <person name="Albert L."/>
            <person name="Andreopoulos W."/>
            <person name="Angelini C."/>
            <person name="Antonin V."/>
            <person name="Barry K.W."/>
            <person name="Bougher N.L."/>
            <person name="Buchanan P."/>
            <person name="Buyck B."/>
            <person name="Bense V."/>
            <person name="Catcheside P."/>
            <person name="Chovatia M."/>
            <person name="Cooper J."/>
            <person name="Damon W."/>
            <person name="Desjardin D."/>
            <person name="Finy P."/>
            <person name="Geml J."/>
            <person name="Haridas S."/>
            <person name="Hughes K."/>
            <person name="Justo A."/>
            <person name="Karasinski D."/>
            <person name="Kautmanova I."/>
            <person name="Kiss B."/>
            <person name="Kocsube S."/>
            <person name="Kotiranta H."/>
            <person name="LaButti K.M."/>
            <person name="Lechner B.E."/>
            <person name="Liimatainen K."/>
            <person name="Lipzen A."/>
            <person name="Lukacs Z."/>
            <person name="Mihaltcheva S."/>
            <person name="Morgado L.N."/>
            <person name="Niskanen T."/>
            <person name="Noordeloos M.E."/>
            <person name="Ohm R.A."/>
            <person name="Ortiz-Santana B."/>
            <person name="Ovrebo C."/>
            <person name="Racz N."/>
            <person name="Riley R."/>
            <person name="Savchenko A."/>
            <person name="Shiryaev A."/>
            <person name="Soop K."/>
            <person name="Spirin V."/>
            <person name="Szebenyi C."/>
            <person name="Tomsovsky M."/>
            <person name="Tulloss R.E."/>
            <person name="Uehling J."/>
            <person name="Grigoriev I.V."/>
            <person name="Vagvolgyi C."/>
            <person name="Papp T."/>
            <person name="Martin F.M."/>
            <person name="Miettinen O."/>
            <person name="Hibbett D.S."/>
            <person name="Nagy L.G."/>
        </authorList>
    </citation>
    <scope>NUCLEOTIDE SEQUENCE [LARGE SCALE GENOMIC DNA]</scope>
    <source>
        <strain evidence="1 2">CBS 121175</strain>
    </source>
</reference>
<evidence type="ECO:0000313" key="1">
    <source>
        <dbReference type="EMBL" id="TFK22415.1"/>
    </source>
</evidence>
<dbReference type="EMBL" id="ML210241">
    <property type="protein sequence ID" value="TFK22415.1"/>
    <property type="molecule type" value="Genomic_DNA"/>
</dbReference>
<organism evidence="1 2">
    <name type="scientific">Coprinopsis marcescibilis</name>
    <name type="common">Agaric fungus</name>
    <name type="synonym">Psathyrella marcescibilis</name>
    <dbReference type="NCBI Taxonomy" id="230819"/>
    <lineage>
        <taxon>Eukaryota</taxon>
        <taxon>Fungi</taxon>
        <taxon>Dikarya</taxon>
        <taxon>Basidiomycota</taxon>
        <taxon>Agaricomycotina</taxon>
        <taxon>Agaricomycetes</taxon>
        <taxon>Agaricomycetidae</taxon>
        <taxon>Agaricales</taxon>
        <taxon>Agaricineae</taxon>
        <taxon>Psathyrellaceae</taxon>
        <taxon>Coprinopsis</taxon>
    </lineage>
</organism>
<name>A0A5C3KQL0_COPMA</name>
<dbReference type="AlphaFoldDB" id="A0A5C3KQL0"/>
<sequence>MGFCLRRVWLMGYGGVMGYGSEIPAHRPGGSKKVWVTTGYGFPRVWLIAVLTVNRSSLSRHAPCSRFRRKDQGIYHVKRLPTKLFEDVSSSFTF</sequence>
<dbReference type="Proteomes" id="UP000307440">
    <property type="component" value="Unassembled WGS sequence"/>
</dbReference>
<dbReference type="OrthoDB" id="3033472at2759"/>